<evidence type="ECO:0000313" key="3">
    <source>
        <dbReference type="EMBL" id="KTG08386.1"/>
    </source>
</evidence>
<dbReference type="AlphaFoldDB" id="A0A0W1R5K2"/>
<evidence type="ECO:0000259" key="2">
    <source>
        <dbReference type="PROSITE" id="PS50206"/>
    </source>
</evidence>
<dbReference type="Pfam" id="PF00581">
    <property type="entry name" value="Rhodanese"/>
    <property type="match status" value="1"/>
</dbReference>
<comment type="caution">
    <text evidence="3">The sequence shown here is derived from an EMBL/GenBank/DDBJ whole genome shotgun (WGS) entry which is preliminary data.</text>
</comment>
<dbReference type="SUPFAM" id="SSF52821">
    <property type="entry name" value="Rhodanese/Cell cycle control phosphatase"/>
    <property type="match status" value="1"/>
</dbReference>
<proteinExistence type="predicted"/>
<dbReference type="RefSeq" id="WP_058583106.1">
    <property type="nucleotide sequence ID" value="NZ_LOPU01000031.1"/>
</dbReference>
<dbReference type="Gene3D" id="3.40.250.10">
    <property type="entry name" value="Rhodanese-like domain"/>
    <property type="match status" value="1"/>
</dbReference>
<dbReference type="EMBL" id="LOPU01000031">
    <property type="protein sequence ID" value="KTG08386.1"/>
    <property type="molecule type" value="Genomic_DNA"/>
</dbReference>
<feature type="compositionally biased region" description="Low complexity" evidence="1">
    <location>
        <begin position="45"/>
        <end position="65"/>
    </location>
</feature>
<dbReference type="SMART" id="SM00450">
    <property type="entry name" value="RHOD"/>
    <property type="match status" value="1"/>
</dbReference>
<organism evidence="3 4">
    <name type="scientific">Haloprofundus marisrubri</name>
    <dbReference type="NCBI Taxonomy" id="1514971"/>
    <lineage>
        <taxon>Archaea</taxon>
        <taxon>Methanobacteriati</taxon>
        <taxon>Methanobacteriota</taxon>
        <taxon>Stenosarchaea group</taxon>
        <taxon>Halobacteria</taxon>
        <taxon>Halobacteriales</taxon>
        <taxon>Haloferacaceae</taxon>
        <taxon>Haloprofundus</taxon>
    </lineage>
</organism>
<dbReference type="Proteomes" id="UP000054387">
    <property type="component" value="Unassembled WGS sequence"/>
</dbReference>
<keyword evidence="4" id="KW-1185">Reference proteome</keyword>
<dbReference type="InterPro" id="IPR001763">
    <property type="entry name" value="Rhodanese-like_dom"/>
</dbReference>
<dbReference type="PROSITE" id="PS51257">
    <property type="entry name" value="PROKAR_LIPOPROTEIN"/>
    <property type="match status" value="1"/>
</dbReference>
<gene>
    <name evidence="3" type="ORF">AUR64_19335</name>
</gene>
<name>A0A0W1R5K2_9EURY</name>
<protein>
    <recommendedName>
        <fullName evidence="2">Rhodanese domain-containing protein</fullName>
    </recommendedName>
</protein>
<accession>A0A0W1R5K2</accession>
<dbReference type="CDD" id="cd00158">
    <property type="entry name" value="RHOD"/>
    <property type="match status" value="1"/>
</dbReference>
<feature type="domain" description="Rhodanese" evidence="2">
    <location>
        <begin position="144"/>
        <end position="236"/>
    </location>
</feature>
<dbReference type="OrthoDB" id="252224at2157"/>
<evidence type="ECO:0000313" key="4">
    <source>
        <dbReference type="Proteomes" id="UP000054387"/>
    </source>
</evidence>
<evidence type="ECO:0000256" key="1">
    <source>
        <dbReference type="SAM" id="MobiDB-lite"/>
    </source>
</evidence>
<dbReference type="InterPro" id="IPR036873">
    <property type="entry name" value="Rhodanese-like_dom_sf"/>
</dbReference>
<sequence length="344" mass="36822">MPSKQSSRRKYLATLGAAATIGVAGCASSGDDGGSDTSTPANESTQTAEPTETQTAAASNQTTETATEEPTDEPSSFENLEGPRNGDDLPEETAPLDGYPPEFETTPAERTVDTGRFPANRVRRDSGVVNVPLVPADVAYYWYARGEARVVDARSAAAYDVSHVFGAVQSIAPEGLERNDPVADWPKSDRIVIYCDCPNYLSSQRAATLIENGFTNVYAIEEGYRAWVDREYPMAGSDTDRTVEVRTISGQTDPQYADEGAWAYHEASGQQEASKIEADGSYELELRWVDVADGDEVTVETPGYTITDTLGAITSAEITSEGELSTEGGSGNDSANALLRRLLG</sequence>
<feature type="region of interest" description="Disordered" evidence="1">
    <location>
        <begin position="24"/>
        <end position="107"/>
    </location>
</feature>
<dbReference type="PROSITE" id="PS50206">
    <property type="entry name" value="RHODANESE_3"/>
    <property type="match status" value="1"/>
</dbReference>
<reference evidence="3 4" key="1">
    <citation type="submission" date="2015-12" db="EMBL/GenBank/DDBJ databases">
        <title>Haloprofundus marisrubri gen. nov., sp. nov., an extremely halophilic archaeon isolated from the Discovery deep brine-seawater interface in the Red Sea.</title>
        <authorList>
            <person name="Zhang G."/>
            <person name="Stingl U."/>
            <person name="Rashid M."/>
        </authorList>
    </citation>
    <scope>NUCLEOTIDE SEQUENCE [LARGE SCALE GENOMIC DNA]</scope>
    <source>
        <strain evidence="3 4">SB9</strain>
    </source>
</reference>
<dbReference type="STRING" id="1514971.AUR64_19335"/>